<evidence type="ECO:0000313" key="2">
    <source>
        <dbReference type="Proteomes" id="UP000252519"/>
    </source>
</evidence>
<comment type="caution">
    <text evidence="1">The sequence shown here is derived from an EMBL/GenBank/DDBJ whole genome shotgun (WGS) entry which is preliminary data.</text>
</comment>
<organism evidence="1 2">
    <name type="scientific">Ancylostoma caninum</name>
    <name type="common">Dog hookworm</name>
    <dbReference type="NCBI Taxonomy" id="29170"/>
    <lineage>
        <taxon>Eukaryota</taxon>
        <taxon>Metazoa</taxon>
        <taxon>Ecdysozoa</taxon>
        <taxon>Nematoda</taxon>
        <taxon>Chromadorea</taxon>
        <taxon>Rhabditida</taxon>
        <taxon>Rhabditina</taxon>
        <taxon>Rhabditomorpha</taxon>
        <taxon>Strongyloidea</taxon>
        <taxon>Ancylostomatidae</taxon>
        <taxon>Ancylostomatinae</taxon>
        <taxon>Ancylostoma</taxon>
    </lineage>
</organism>
<protein>
    <submittedName>
        <fullName evidence="1">Uncharacterized protein</fullName>
    </submittedName>
</protein>
<dbReference type="Proteomes" id="UP000252519">
    <property type="component" value="Unassembled WGS sequence"/>
</dbReference>
<name>A0A368GKL4_ANCCA</name>
<evidence type="ECO:0000313" key="1">
    <source>
        <dbReference type="EMBL" id="RCN43427.1"/>
    </source>
</evidence>
<proteinExistence type="predicted"/>
<dbReference type="EMBL" id="JOJR01000158">
    <property type="protein sequence ID" value="RCN43427.1"/>
    <property type="molecule type" value="Genomic_DNA"/>
</dbReference>
<keyword evidence="2" id="KW-1185">Reference proteome</keyword>
<gene>
    <name evidence="1" type="ORF">ANCCAN_10618</name>
</gene>
<sequence>MDYEKLLLTFLFAVVNHRSRYIVYMHGEKGMIRFYGPLFHKIEDDLNKSVKNYMEKFSSKIQKNRDQKGDMAGSMSLAVGQFRKIANDKKLLVIVTAGEQAPASKDEAPRWAKEV</sequence>
<dbReference type="AlphaFoldDB" id="A0A368GKL4"/>
<reference evidence="1 2" key="1">
    <citation type="submission" date="2014-10" db="EMBL/GenBank/DDBJ databases">
        <title>Draft genome of the hookworm Ancylostoma caninum.</title>
        <authorList>
            <person name="Mitreva M."/>
        </authorList>
    </citation>
    <scope>NUCLEOTIDE SEQUENCE [LARGE SCALE GENOMIC DNA]</scope>
    <source>
        <strain evidence="1 2">Baltimore</strain>
    </source>
</reference>
<accession>A0A368GKL4</accession>